<evidence type="ECO:0000313" key="1">
    <source>
        <dbReference type="EMBL" id="CAB4710575.1"/>
    </source>
</evidence>
<proteinExistence type="predicted"/>
<sequence length="96" mass="10308">MPTAVGRMLNICEVPPALVKSSSLVSLSPAPCTFIDTFPTYVPPIRETLKSPESAFRDPPVGPVRVKLDAWPGAVTKYVSSPTTKLADLLLLSVKE</sequence>
<accession>A0A6J6QNL2</accession>
<dbReference type="EMBL" id="CAEZXZ010000151">
    <property type="protein sequence ID" value="CAB4710575.1"/>
    <property type="molecule type" value="Genomic_DNA"/>
</dbReference>
<dbReference type="AlphaFoldDB" id="A0A6J6QNL2"/>
<reference evidence="1" key="1">
    <citation type="submission" date="2020-05" db="EMBL/GenBank/DDBJ databases">
        <authorList>
            <person name="Chiriac C."/>
            <person name="Salcher M."/>
            <person name="Ghai R."/>
            <person name="Kavagutti S V."/>
        </authorList>
    </citation>
    <scope>NUCLEOTIDE SEQUENCE</scope>
</reference>
<protein>
    <submittedName>
        <fullName evidence="1">Unannotated protein</fullName>
    </submittedName>
</protein>
<gene>
    <name evidence="1" type="ORF">UFOPK2625_00989</name>
</gene>
<organism evidence="1">
    <name type="scientific">freshwater metagenome</name>
    <dbReference type="NCBI Taxonomy" id="449393"/>
    <lineage>
        <taxon>unclassified sequences</taxon>
        <taxon>metagenomes</taxon>
        <taxon>ecological metagenomes</taxon>
    </lineage>
</organism>
<name>A0A6J6QNL2_9ZZZZ</name>